<sequence>MHKAVLHQIHPVLPVRDVTKALIYYVEKLGFKHAFSDHTDKPTYGGVVRDNIEIHLQWHDEKDWIQGMDSVLLRIYVDEVDLLFEEYKTQNVFHDNTALRNTAWGTREFGFYDNDKNGLIFYKNFPASV</sequence>
<keyword evidence="5" id="KW-0560">Oxidoreductase</keyword>
<dbReference type="EMBL" id="JALPQF010000013">
    <property type="protein sequence ID" value="MCK8481595.1"/>
    <property type="molecule type" value="Genomic_DNA"/>
</dbReference>
<accession>A0ABT0HB51</accession>
<keyword evidence="5" id="KW-0223">Dioxygenase</keyword>
<evidence type="ECO:0000256" key="2">
    <source>
        <dbReference type="ARBA" id="ARBA00021572"/>
    </source>
</evidence>
<dbReference type="InterPro" id="IPR029068">
    <property type="entry name" value="Glyas_Bleomycin-R_OHBP_Dase"/>
</dbReference>
<reference evidence="5" key="1">
    <citation type="submission" date="2022-04" db="EMBL/GenBank/DDBJ databases">
        <authorList>
            <person name="Ren T."/>
        </authorList>
    </citation>
    <scope>NUCLEOTIDE SEQUENCE</scope>
    <source>
        <strain evidence="5">F63249</strain>
    </source>
</reference>
<gene>
    <name evidence="5" type="ORF">MUY34_13270</name>
</gene>
<evidence type="ECO:0000313" key="5">
    <source>
        <dbReference type="EMBL" id="MCK8481595.1"/>
    </source>
</evidence>
<protein>
    <recommendedName>
        <fullName evidence="2">Bleomycin resistance protein</fullName>
    </recommendedName>
</protein>
<name>A0ABT0HB51_9FLAO</name>
<proteinExistence type="inferred from homology"/>
<dbReference type="PROSITE" id="PS51819">
    <property type="entry name" value="VOC"/>
    <property type="match status" value="1"/>
</dbReference>
<dbReference type="Gene3D" id="3.10.180.10">
    <property type="entry name" value="2,3-Dihydroxybiphenyl 1,2-Dioxygenase, domain 1"/>
    <property type="match status" value="1"/>
</dbReference>
<evidence type="ECO:0000259" key="4">
    <source>
        <dbReference type="PROSITE" id="PS51819"/>
    </source>
</evidence>
<evidence type="ECO:0000256" key="3">
    <source>
        <dbReference type="ARBA" id="ARBA00023251"/>
    </source>
</evidence>
<evidence type="ECO:0000313" key="6">
    <source>
        <dbReference type="Proteomes" id="UP001203687"/>
    </source>
</evidence>
<evidence type="ECO:0000256" key="1">
    <source>
        <dbReference type="ARBA" id="ARBA00011051"/>
    </source>
</evidence>
<dbReference type="RefSeq" id="WP_248413463.1">
    <property type="nucleotide sequence ID" value="NZ_JALPQF010000013.1"/>
</dbReference>
<keyword evidence="6" id="KW-1185">Reference proteome</keyword>
<dbReference type="InterPro" id="IPR037523">
    <property type="entry name" value="VOC_core"/>
</dbReference>
<organism evidence="5 6">
    <name type="scientific">Psychroserpens algicola</name>
    <dbReference type="NCBI Taxonomy" id="1719034"/>
    <lineage>
        <taxon>Bacteria</taxon>
        <taxon>Pseudomonadati</taxon>
        <taxon>Bacteroidota</taxon>
        <taxon>Flavobacteriia</taxon>
        <taxon>Flavobacteriales</taxon>
        <taxon>Flavobacteriaceae</taxon>
        <taxon>Psychroserpens</taxon>
    </lineage>
</organism>
<feature type="domain" description="VOC" evidence="4">
    <location>
        <begin position="5"/>
        <end position="124"/>
    </location>
</feature>
<keyword evidence="3" id="KW-0046">Antibiotic resistance</keyword>
<dbReference type="SUPFAM" id="SSF54593">
    <property type="entry name" value="Glyoxalase/Bleomycin resistance protein/Dihydroxybiphenyl dioxygenase"/>
    <property type="match status" value="1"/>
</dbReference>
<dbReference type="Proteomes" id="UP001203687">
    <property type="component" value="Unassembled WGS sequence"/>
</dbReference>
<dbReference type="InterPro" id="IPR000335">
    <property type="entry name" value="Bleomycin-R"/>
</dbReference>
<dbReference type="Pfam" id="PF19581">
    <property type="entry name" value="Glyoxalase_7"/>
    <property type="match status" value="1"/>
</dbReference>
<comment type="similarity">
    <text evidence="1">Belongs to the bleomycin resistance protein family.</text>
</comment>
<comment type="caution">
    <text evidence="5">The sequence shown here is derived from an EMBL/GenBank/DDBJ whole genome shotgun (WGS) entry which is preliminary data.</text>
</comment>
<dbReference type="GO" id="GO:0051213">
    <property type="term" value="F:dioxygenase activity"/>
    <property type="evidence" value="ECO:0007669"/>
    <property type="project" value="UniProtKB-KW"/>
</dbReference>